<keyword evidence="1" id="KW-0175">Coiled coil</keyword>
<evidence type="ECO:0000256" key="2">
    <source>
        <dbReference type="SAM" id="MobiDB-lite"/>
    </source>
</evidence>
<keyword evidence="5" id="KW-1185">Reference proteome</keyword>
<feature type="compositionally biased region" description="Polar residues" evidence="2">
    <location>
        <begin position="319"/>
        <end position="329"/>
    </location>
</feature>
<proteinExistence type="predicted"/>
<dbReference type="PANTHER" id="PTHR31344">
    <property type="entry name" value="NUCLEAR PORE COMPLEX PROTEIN NUP205"/>
    <property type="match status" value="1"/>
</dbReference>
<gene>
    <name evidence="4" type="ORF">NE237_007461</name>
</gene>
<dbReference type="EMBL" id="JAMYWD010000004">
    <property type="protein sequence ID" value="KAJ4974287.1"/>
    <property type="molecule type" value="Genomic_DNA"/>
</dbReference>
<comment type="caution">
    <text evidence="4">The sequence shown here is derived from an EMBL/GenBank/DDBJ whole genome shotgun (WGS) entry which is preliminary data.</text>
</comment>
<feature type="compositionally biased region" description="Basic and acidic residues" evidence="2">
    <location>
        <begin position="237"/>
        <end position="246"/>
    </location>
</feature>
<feature type="coiled-coil region" evidence="1">
    <location>
        <begin position="542"/>
        <end position="569"/>
    </location>
</feature>
<dbReference type="InterPro" id="IPR021827">
    <property type="entry name" value="Nup186/Nup192/Nup205"/>
</dbReference>
<reference evidence="4" key="1">
    <citation type="journal article" date="2023" name="Plant J.">
        <title>The genome of the king protea, Protea cynaroides.</title>
        <authorList>
            <person name="Chang J."/>
            <person name="Duong T.A."/>
            <person name="Schoeman C."/>
            <person name="Ma X."/>
            <person name="Roodt D."/>
            <person name="Barker N."/>
            <person name="Li Z."/>
            <person name="Van de Peer Y."/>
            <person name="Mizrachi E."/>
        </authorList>
    </citation>
    <scope>NUCLEOTIDE SEQUENCE</scope>
    <source>
        <tissue evidence="4">Young leaves</tissue>
    </source>
</reference>
<evidence type="ECO:0000313" key="4">
    <source>
        <dbReference type="EMBL" id="KAJ4974287.1"/>
    </source>
</evidence>
<dbReference type="PANTHER" id="PTHR31344:SF15">
    <property type="entry name" value="EEIG1_EHBP1 PROTEIN AMINO-TERMINAL DOMAIN PROTEIN"/>
    <property type="match status" value="1"/>
</dbReference>
<evidence type="ECO:0000259" key="3">
    <source>
        <dbReference type="PROSITE" id="PS51840"/>
    </source>
</evidence>
<feature type="compositionally biased region" description="Basic and acidic residues" evidence="2">
    <location>
        <begin position="383"/>
        <end position="405"/>
    </location>
</feature>
<feature type="compositionally biased region" description="Basic and acidic residues" evidence="2">
    <location>
        <begin position="679"/>
        <end position="692"/>
    </location>
</feature>
<dbReference type="OrthoDB" id="20172at2759"/>
<dbReference type="InterPro" id="IPR019448">
    <property type="entry name" value="NT-C2"/>
</dbReference>
<feature type="region of interest" description="Disordered" evidence="2">
    <location>
        <begin position="659"/>
        <end position="697"/>
    </location>
</feature>
<sequence length="1076" mass="118622">MVLGLRTKNKKGASVQVDYLVHVQEIKPWSPSKSLRSLWSVLLQWENGVRNSGSIGPVVPSLGSGVGDEKIEFNESFRLIATLSSQAPAKGGDVETFRKNCLEFSLYEPRKDKTVRGQLLGTFIIDLAEYGIVKEAVNIGVSMNCKKSFRKTAQPVLFVRIQPFDKDNPSLLLRESLLDSSLDKDGKESISSLMSEEYSEEVEIASFTDDDVSSHSSFNVPSSSVEAAEGSPPHNLEVPEKSEEKPVTAAHQNLNGSSSSSSIDLFSDPESPENDHASSNFPWKSLTSISKKSVTHGVLLASSSIAYEGTQEEVRPSIGTRNYDNSDLTQEGFHGKSGNGSCRSEEDQQMKSTNTHDLIARVSSSETGLTVFEKAGLVKSADSHVKGKDNGRTMGQSRDETEKADATTGLLASLVEDGDTEEQGENGQEEQIKKEKFVMTEDELSNSFAPDSTKKQVASDMRSFSRRALEVRSNALSDDKVKHLKSVRSSLDSLRSNGLLIDSKITSKVKKTDALKDVDNGSRSFIKDGGKDAKPASRDTRNSFVDGKVQQLEHKIERLEGELRDAAAIEIGLYSVVAEHGSSASKVHAPARRLSRLYLHALRKCSPARISSAARSAVSGLVLVAKACGNDVPRLTFWLSNFIVLRAVISQAIEESQLPPRLENNGGGKRNNQRSSPLKWKEFSPNTREKKFSSPGCFNEWEDPQTFMSVLENLEAWIFSRIITSVWWQTLTPHMQSTIGKASDKNLSASSRKSYGQRSSLVDQDQWNLSLELWKKAFKDVCERLCPVRAEGHECGCLPVLARLVMEQSVARLDVAMFNAILRESGDEIPTDPVSDPFSDLKVLPIPAGKTSFGAGALLKNAIGSWSRWLSNLFGIDDDDLPEGKKELDDDDRQESVRSFKSFNLLYALSDLMMLPKDMLLNSAIRKEVCPTFGAQLIRRVLINFVPDDFCPDPIPEALFEALESEDVLEAEEQSVRNFPCPAAPIVYLPPSAASLAGFIGGLRGQSQLQRKGSSVLRKSYTSDDELDELDSPLASIFDSFRGSPTSVVPSWKPQENGTHNVIRYQLLREVWRDDD</sequence>
<feature type="region of interest" description="Disordered" evidence="2">
    <location>
        <begin position="210"/>
        <end position="282"/>
    </location>
</feature>
<organism evidence="4 5">
    <name type="scientific">Protea cynaroides</name>
    <dbReference type="NCBI Taxonomy" id="273540"/>
    <lineage>
        <taxon>Eukaryota</taxon>
        <taxon>Viridiplantae</taxon>
        <taxon>Streptophyta</taxon>
        <taxon>Embryophyta</taxon>
        <taxon>Tracheophyta</taxon>
        <taxon>Spermatophyta</taxon>
        <taxon>Magnoliopsida</taxon>
        <taxon>Proteales</taxon>
        <taxon>Proteaceae</taxon>
        <taxon>Protea</taxon>
    </lineage>
</organism>
<feature type="region of interest" description="Disordered" evidence="2">
    <location>
        <begin position="312"/>
        <end position="352"/>
    </location>
</feature>
<evidence type="ECO:0000313" key="5">
    <source>
        <dbReference type="Proteomes" id="UP001141806"/>
    </source>
</evidence>
<feature type="compositionally biased region" description="Low complexity" evidence="2">
    <location>
        <begin position="214"/>
        <end position="225"/>
    </location>
</feature>
<dbReference type="PROSITE" id="PS51840">
    <property type="entry name" value="C2_NT"/>
    <property type="match status" value="1"/>
</dbReference>
<name>A0A9Q0KP93_9MAGN</name>
<dbReference type="Proteomes" id="UP001141806">
    <property type="component" value="Unassembled WGS sequence"/>
</dbReference>
<protein>
    <recommendedName>
        <fullName evidence="3">C2 NT-type domain-containing protein</fullName>
    </recommendedName>
</protein>
<dbReference type="AlphaFoldDB" id="A0A9Q0KP93"/>
<feature type="domain" description="C2 NT-type" evidence="3">
    <location>
        <begin position="7"/>
        <end position="165"/>
    </location>
</feature>
<evidence type="ECO:0000256" key="1">
    <source>
        <dbReference type="SAM" id="Coils"/>
    </source>
</evidence>
<accession>A0A9Q0KP93</accession>
<feature type="region of interest" description="Disordered" evidence="2">
    <location>
        <begin position="383"/>
        <end position="406"/>
    </location>
</feature>
<dbReference type="GO" id="GO:0005643">
    <property type="term" value="C:nuclear pore"/>
    <property type="evidence" value="ECO:0007669"/>
    <property type="project" value="InterPro"/>
</dbReference>